<dbReference type="AlphaFoldDB" id="A0AAV3QJ48"/>
<keyword evidence="5" id="KW-0508">mRNA splicing</keyword>
<dbReference type="Pfam" id="PF01985">
    <property type="entry name" value="CRS1_YhbY"/>
    <property type="match status" value="2"/>
</dbReference>
<name>A0AAV3QJ48_LITER</name>
<keyword evidence="3 7" id="KW-0694">RNA-binding</keyword>
<feature type="region of interest" description="Disordered" evidence="8">
    <location>
        <begin position="387"/>
        <end position="410"/>
    </location>
</feature>
<dbReference type="GO" id="GO:1990904">
    <property type="term" value="C:ribonucleoprotein complex"/>
    <property type="evidence" value="ECO:0007669"/>
    <property type="project" value="UniProtKB-KW"/>
</dbReference>
<proteinExistence type="predicted"/>
<evidence type="ECO:0000313" key="10">
    <source>
        <dbReference type="EMBL" id="GAA0163291.1"/>
    </source>
</evidence>
<feature type="domain" description="CRM" evidence="9">
    <location>
        <begin position="283"/>
        <end position="379"/>
    </location>
</feature>
<dbReference type="SMART" id="SM01103">
    <property type="entry name" value="CRS1_YhbY"/>
    <property type="match status" value="2"/>
</dbReference>
<keyword evidence="4" id="KW-0809">Transit peptide</keyword>
<feature type="domain" description="CRM" evidence="9">
    <location>
        <begin position="165"/>
        <end position="261"/>
    </location>
</feature>
<evidence type="ECO:0000256" key="3">
    <source>
        <dbReference type="ARBA" id="ARBA00022884"/>
    </source>
</evidence>
<evidence type="ECO:0000256" key="5">
    <source>
        <dbReference type="ARBA" id="ARBA00023187"/>
    </source>
</evidence>
<keyword evidence="2" id="KW-0677">Repeat</keyword>
<dbReference type="Proteomes" id="UP001454036">
    <property type="component" value="Unassembled WGS sequence"/>
</dbReference>
<feature type="region of interest" description="Disordered" evidence="8">
    <location>
        <begin position="623"/>
        <end position="665"/>
    </location>
</feature>
<dbReference type="GO" id="GO:0000373">
    <property type="term" value="P:Group II intron splicing"/>
    <property type="evidence" value="ECO:0007669"/>
    <property type="project" value="InterPro"/>
</dbReference>
<dbReference type="PANTHER" id="PTHR46247">
    <property type="entry name" value="CRS2-ASSOCIATED FACTOR 1, CHLOROPLASTIC"/>
    <property type="match status" value="1"/>
</dbReference>
<dbReference type="SUPFAM" id="SSF75471">
    <property type="entry name" value="YhbY-like"/>
    <property type="match status" value="2"/>
</dbReference>
<organism evidence="10 11">
    <name type="scientific">Lithospermum erythrorhizon</name>
    <name type="common">Purple gromwell</name>
    <name type="synonym">Lithospermum officinale var. erythrorhizon</name>
    <dbReference type="NCBI Taxonomy" id="34254"/>
    <lineage>
        <taxon>Eukaryota</taxon>
        <taxon>Viridiplantae</taxon>
        <taxon>Streptophyta</taxon>
        <taxon>Embryophyta</taxon>
        <taxon>Tracheophyta</taxon>
        <taxon>Spermatophyta</taxon>
        <taxon>Magnoliopsida</taxon>
        <taxon>eudicotyledons</taxon>
        <taxon>Gunneridae</taxon>
        <taxon>Pentapetalae</taxon>
        <taxon>asterids</taxon>
        <taxon>lamiids</taxon>
        <taxon>Boraginales</taxon>
        <taxon>Boraginaceae</taxon>
        <taxon>Boraginoideae</taxon>
        <taxon>Lithospermeae</taxon>
        <taxon>Lithospermum</taxon>
    </lineage>
</organism>
<gene>
    <name evidence="10" type="ORF">LIER_19190</name>
</gene>
<dbReference type="FunFam" id="3.30.110.60:FF:000002">
    <property type="entry name" value="CRS2-associated factor 1, chloroplastic"/>
    <property type="match status" value="2"/>
</dbReference>
<evidence type="ECO:0000313" key="11">
    <source>
        <dbReference type="Proteomes" id="UP001454036"/>
    </source>
</evidence>
<dbReference type="PROSITE" id="PS51295">
    <property type="entry name" value="CRM"/>
    <property type="match status" value="2"/>
</dbReference>
<dbReference type="InterPro" id="IPR035920">
    <property type="entry name" value="YhbY-like_sf"/>
</dbReference>
<keyword evidence="1" id="KW-0507">mRNA processing</keyword>
<accession>A0AAV3QJ48</accession>
<dbReference type="InterPro" id="IPR001890">
    <property type="entry name" value="RNA-binding_CRM"/>
</dbReference>
<protein>
    <recommendedName>
        <fullName evidence="9">CRM domain-containing protein</fullName>
    </recommendedName>
</protein>
<dbReference type="GO" id="GO:0003723">
    <property type="term" value="F:RNA binding"/>
    <property type="evidence" value="ECO:0007669"/>
    <property type="project" value="UniProtKB-UniRule"/>
</dbReference>
<evidence type="ECO:0000259" key="9">
    <source>
        <dbReference type="PROSITE" id="PS51295"/>
    </source>
</evidence>
<comment type="caution">
    <text evidence="10">The sequence shown here is derived from an EMBL/GenBank/DDBJ whole genome shotgun (WGS) entry which is preliminary data.</text>
</comment>
<keyword evidence="6" id="KW-0687">Ribonucleoprotein</keyword>
<dbReference type="EMBL" id="BAABME010004707">
    <property type="protein sequence ID" value="GAA0163291.1"/>
    <property type="molecule type" value="Genomic_DNA"/>
</dbReference>
<evidence type="ECO:0000256" key="1">
    <source>
        <dbReference type="ARBA" id="ARBA00022664"/>
    </source>
</evidence>
<keyword evidence="11" id="KW-1185">Reference proteome</keyword>
<dbReference type="GO" id="GO:0006397">
    <property type="term" value="P:mRNA processing"/>
    <property type="evidence" value="ECO:0007669"/>
    <property type="project" value="UniProtKB-KW"/>
</dbReference>
<sequence length="693" mass="76711">MVDEENGFVVDQNVDEENGLVVNPRGDEKNGFVVNQSGDGENGFVVNPKGDEKKGGVSVKVDEKGVVYEVPDAPFVYQYSYTETPRVRPLGIREPLVSPFGPESMNRPWTGRKPLPPSKKKLVEFDSFKLPPSNKKGVKPVQSPGPFVEGTGPRYVKTREEILGEPLSKQEVEDLIKTCQKAKRQLNIGRDGLTHNMLENIHAHWKRRRVCKIKCKGVCTVDMENVHQQLEEKTGGKIISSKGGVLYLFRGRNYNFKTRPHFPLMLWRPVPPVYPRLIKHVPDGLTLEEATEMRKRARNLIPICKLAKNGVYNDLAKNVREAFEACELVRINCQGLNGSDFRKIGAKLKDLVPCVLISFEEEHILMWRGHDWKSSLDLNDENNAAGKSEADKVASGLPRSEENSGLKLVSHETVGSGISDDLNKSSVPRDGETVDLVECEELNIKRSENFMTNSSIMPSEASTECSLIPEDYNSEGPLQIVRTMDDHLIALKEGDKPRVMSDGAGTNDYDSMVLSAKSEIEICNSPSVEVQSGISSTLAQNVVKKLQTSDSSSDITKPTSILCTERVLKLQEQAVETGSAIILAESDLNADTVFQRSISFAKSAPPGPVFKYKPRRVKLNSSDEHKISNSEEEDITVSENDTTGSSEIKIGASGTKTAGRTPRNRNMEDFKEGYLNIAARGSLKVDELAKLLA</sequence>
<evidence type="ECO:0000256" key="4">
    <source>
        <dbReference type="ARBA" id="ARBA00022946"/>
    </source>
</evidence>
<dbReference type="PANTHER" id="PTHR46247:SF1">
    <property type="entry name" value="CRS2-ASSOCIATED FACTOR 1, CHLOROPLASTIC"/>
    <property type="match status" value="1"/>
</dbReference>
<evidence type="ECO:0000256" key="7">
    <source>
        <dbReference type="PROSITE-ProRule" id="PRU00626"/>
    </source>
</evidence>
<feature type="compositionally biased region" description="Polar residues" evidence="8">
    <location>
        <begin position="637"/>
        <end position="646"/>
    </location>
</feature>
<feature type="region of interest" description="Disordered" evidence="8">
    <location>
        <begin position="1"/>
        <end position="57"/>
    </location>
</feature>
<evidence type="ECO:0000256" key="6">
    <source>
        <dbReference type="ARBA" id="ARBA00023274"/>
    </source>
</evidence>
<dbReference type="Gene3D" id="3.30.110.60">
    <property type="entry name" value="YhbY-like"/>
    <property type="match status" value="2"/>
</dbReference>
<evidence type="ECO:0000256" key="8">
    <source>
        <dbReference type="SAM" id="MobiDB-lite"/>
    </source>
</evidence>
<feature type="region of interest" description="Disordered" evidence="8">
    <location>
        <begin position="133"/>
        <end position="152"/>
    </location>
</feature>
<reference evidence="10 11" key="1">
    <citation type="submission" date="2024-01" db="EMBL/GenBank/DDBJ databases">
        <title>The complete chloroplast genome sequence of Lithospermum erythrorhizon: insights into the phylogenetic relationship among Boraginaceae species and the maternal lineages of purple gromwells.</title>
        <authorList>
            <person name="Okada T."/>
            <person name="Watanabe K."/>
        </authorList>
    </citation>
    <scope>NUCLEOTIDE SEQUENCE [LARGE SCALE GENOMIC DNA]</scope>
</reference>
<evidence type="ECO:0000256" key="2">
    <source>
        <dbReference type="ARBA" id="ARBA00022737"/>
    </source>
</evidence>
<dbReference type="InterPro" id="IPR044599">
    <property type="entry name" value="CAF1P_plant"/>
</dbReference>